<name>A0AAJ1IHX8_9SPIO</name>
<reference evidence="7 8" key="1">
    <citation type="submission" date="2022-12" db="EMBL/GenBank/DDBJ databases">
        <title>Metagenome assembled genome from gulf of manar.</title>
        <authorList>
            <person name="Kohli P."/>
            <person name="Pk S."/>
            <person name="Venkata Ramana C."/>
            <person name="Sasikala C."/>
        </authorList>
    </citation>
    <scope>NUCLEOTIDE SEQUENCE [LARGE SCALE GENOMIC DNA]</scope>
    <source>
        <strain evidence="7">JB008</strain>
    </source>
</reference>
<evidence type="ECO:0000313" key="7">
    <source>
        <dbReference type="EMBL" id="MDC7228263.1"/>
    </source>
</evidence>
<accession>A0AAJ1IHX8</accession>
<feature type="transmembrane region" description="Helical" evidence="6">
    <location>
        <begin position="53"/>
        <end position="75"/>
    </location>
</feature>
<dbReference type="GO" id="GO:0022857">
    <property type="term" value="F:transmembrane transporter activity"/>
    <property type="evidence" value="ECO:0007669"/>
    <property type="project" value="InterPro"/>
</dbReference>
<dbReference type="PANTHER" id="PTHR47089:SF1">
    <property type="entry name" value="GUANOSINE ABC TRANSPORTER PERMEASE PROTEIN NUPP"/>
    <property type="match status" value="1"/>
</dbReference>
<comment type="subcellular location">
    <subcellularLocation>
        <location evidence="1">Cell membrane</location>
        <topology evidence="1">Multi-pass membrane protein</topology>
    </subcellularLocation>
</comment>
<dbReference type="GO" id="GO:0005886">
    <property type="term" value="C:plasma membrane"/>
    <property type="evidence" value="ECO:0007669"/>
    <property type="project" value="UniProtKB-SubCell"/>
</dbReference>
<dbReference type="Pfam" id="PF02653">
    <property type="entry name" value="BPD_transp_2"/>
    <property type="match status" value="1"/>
</dbReference>
<gene>
    <name evidence="7" type="ORF">PQJ61_15990</name>
</gene>
<evidence type="ECO:0000256" key="6">
    <source>
        <dbReference type="SAM" id="Phobius"/>
    </source>
</evidence>
<comment type="caution">
    <text evidence="7">The sequence shown here is derived from an EMBL/GenBank/DDBJ whole genome shotgun (WGS) entry which is preliminary data.</text>
</comment>
<feature type="transmembrane region" description="Helical" evidence="6">
    <location>
        <begin position="192"/>
        <end position="209"/>
    </location>
</feature>
<feature type="transmembrane region" description="Helical" evidence="6">
    <location>
        <begin position="106"/>
        <end position="127"/>
    </location>
</feature>
<dbReference type="InterPro" id="IPR001851">
    <property type="entry name" value="ABC_transp_permease"/>
</dbReference>
<proteinExistence type="predicted"/>
<evidence type="ECO:0000256" key="4">
    <source>
        <dbReference type="ARBA" id="ARBA00022989"/>
    </source>
</evidence>
<dbReference type="CDD" id="cd06580">
    <property type="entry name" value="TM_PBP1_transp_TpRbsC_like"/>
    <property type="match status" value="1"/>
</dbReference>
<keyword evidence="3 6" id="KW-0812">Transmembrane</keyword>
<feature type="transmembrane region" description="Helical" evidence="6">
    <location>
        <begin position="139"/>
        <end position="159"/>
    </location>
</feature>
<sequence length="354" mass="39042">MEKWILKYFTLIRVMIALIIGVIVTILMIYLISEYPGESLKYFFTGPLASKGRLFNILEMAAPMIFCGVAIAISFQADQFNLGAEGSFIIAAAVGTAFAVSTNMPALLHIPLVLIVAGVTGAVWSLIPGILKAKWNASELVSSLMMNYVAFYFSLYLINSHFRDLDAGFLVSLRLPETAVFGQFITGTRMHFGIILAVVAALWAYYFLYHTTSGYEFRQTGYNKSFARFGGINIIKVIILSQVLLGFIAGVGGMSEVMGIHGRFLWQGQPGYGWDGIIVAIIGRSHPILIIFSSLLLAYLRVGGQVLNLMGDVPAELVNVIQSLIILLITAEAFLGQWKYRITRRQAEREEAAK</sequence>
<evidence type="ECO:0000256" key="5">
    <source>
        <dbReference type="ARBA" id="ARBA00023136"/>
    </source>
</evidence>
<feature type="transmembrane region" description="Helical" evidence="6">
    <location>
        <begin position="229"/>
        <end position="251"/>
    </location>
</feature>
<keyword evidence="2" id="KW-1003">Cell membrane</keyword>
<organism evidence="7 8">
    <name type="scientific">Candidatus Thalassospirochaeta sargassi</name>
    <dbReference type="NCBI Taxonomy" id="3119039"/>
    <lineage>
        <taxon>Bacteria</taxon>
        <taxon>Pseudomonadati</taxon>
        <taxon>Spirochaetota</taxon>
        <taxon>Spirochaetia</taxon>
        <taxon>Spirochaetales</taxon>
        <taxon>Spirochaetaceae</taxon>
        <taxon>Candidatus Thalassospirochaeta</taxon>
    </lineage>
</organism>
<protein>
    <submittedName>
        <fullName evidence="7">ABC transporter permease</fullName>
    </submittedName>
</protein>
<dbReference type="EMBL" id="JAQQAL010000044">
    <property type="protein sequence ID" value="MDC7228263.1"/>
    <property type="molecule type" value="Genomic_DNA"/>
</dbReference>
<dbReference type="Proteomes" id="UP001221217">
    <property type="component" value="Unassembled WGS sequence"/>
</dbReference>
<feature type="transmembrane region" description="Helical" evidence="6">
    <location>
        <begin position="272"/>
        <end position="297"/>
    </location>
</feature>
<evidence type="ECO:0000256" key="2">
    <source>
        <dbReference type="ARBA" id="ARBA00022475"/>
    </source>
</evidence>
<feature type="transmembrane region" description="Helical" evidence="6">
    <location>
        <begin position="82"/>
        <end position="100"/>
    </location>
</feature>
<evidence type="ECO:0000256" key="3">
    <source>
        <dbReference type="ARBA" id="ARBA00022692"/>
    </source>
</evidence>
<evidence type="ECO:0000313" key="8">
    <source>
        <dbReference type="Proteomes" id="UP001221217"/>
    </source>
</evidence>
<evidence type="ECO:0000256" key="1">
    <source>
        <dbReference type="ARBA" id="ARBA00004651"/>
    </source>
</evidence>
<feature type="transmembrane region" description="Helical" evidence="6">
    <location>
        <begin position="12"/>
        <end position="33"/>
    </location>
</feature>
<dbReference type="AlphaFoldDB" id="A0AAJ1IHX8"/>
<dbReference type="PANTHER" id="PTHR47089">
    <property type="entry name" value="ABC TRANSPORTER, PERMEASE PROTEIN"/>
    <property type="match status" value="1"/>
</dbReference>
<keyword evidence="5 6" id="KW-0472">Membrane</keyword>
<keyword evidence="4 6" id="KW-1133">Transmembrane helix</keyword>